<feature type="domain" description="FAD dependent oxidoreductase" evidence="2">
    <location>
        <begin position="32"/>
        <end position="387"/>
    </location>
</feature>
<dbReference type="PANTHER" id="PTHR13847">
    <property type="entry name" value="SARCOSINE DEHYDROGENASE-RELATED"/>
    <property type="match status" value="1"/>
</dbReference>
<dbReference type="EMBL" id="CP013987">
    <property type="protein sequence ID" value="ALZ84611.1"/>
    <property type="molecule type" value="Genomic_DNA"/>
</dbReference>
<reference evidence="3 4" key="1">
    <citation type="submission" date="2016-01" db="EMBL/GenBank/DDBJ databases">
        <title>Annotation of Pseudomonas oryzihabitans USDA-ARS-USMARC-56511.</title>
        <authorList>
            <person name="Harhay G.P."/>
            <person name="Harhay D.M."/>
            <person name="Smith T.P.L."/>
            <person name="Bono J.L."/>
            <person name="Heaton M.P."/>
            <person name="Clawson M.L."/>
            <person name="Chitko-Mckown C.G."/>
            <person name="Capik S.F."/>
            <person name="DeDonder K.D."/>
            <person name="Apley M.D."/>
            <person name="Lubbers B.V."/>
            <person name="White B.J."/>
            <person name="Larson R.L."/>
        </authorList>
    </citation>
    <scope>NUCLEOTIDE SEQUENCE [LARGE SCALE GENOMIC DNA]</scope>
    <source>
        <strain evidence="3 4">USDA-ARS-USMARC-56511</strain>
    </source>
</reference>
<gene>
    <name evidence="3" type="ORF">APT59_10545</name>
</gene>
<dbReference type="AlphaFoldDB" id="A0A0U4WPJ5"/>
<evidence type="ECO:0000259" key="2">
    <source>
        <dbReference type="Pfam" id="PF01266"/>
    </source>
</evidence>
<accession>A0A0U4WPJ5</accession>
<evidence type="ECO:0000256" key="1">
    <source>
        <dbReference type="ARBA" id="ARBA00023002"/>
    </source>
</evidence>
<sequence>MSLGPASSDSYWLATAPGFTGATPGPVAGEVDVVVIGGGFTGLSAAVALRRRGASVAVLEAGRVIGEASGRNGGHCNTGVAQDYATLHASLGAERARAFYQAYADAVASVEAVIAEEGIGCDFHKAGKLKLAAKPQHYDNLARTCELIRQEVDPDVELLSAAQVRVEVASDGFHGGLLQRNGAQMHMGRFGVGLAEAAVRRGAQVYEGAAVSDLQRLPDGSFRVVSAKGELRARQVLVATGNARVGPFQWFRRRIASVGSFIIATSPLPRAQLDELLPNRRTYVTSRIIGNYFRTTPDHRLIFGGRARFALSDPRQDAKSGAVLRAALGQLFPSLAQAPIDYCWGGLVDMTADRLPRAGEQDGLFYAMGYSGHGVQMAVHMGRVMAEVLEGRSQANPWRVLDWPAIPGHFGKPWFLPLVGLYYRVQDRLH</sequence>
<dbReference type="RefSeq" id="WP_059314802.1">
    <property type="nucleotide sequence ID" value="NZ_CP013987.1"/>
</dbReference>
<evidence type="ECO:0000313" key="3">
    <source>
        <dbReference type="EMBL" id="ALZ84611.1"/>
    </source>
</evidence>
<proteinExistence type="predicted"/>
<dbReference type="Pfam" id="PF01266">
    <property type="entry name" value="DAO"/>
    <property type="match status" value="1"/>
</dbReference>
<dbReference type="Gene3D" id="3.50.50.60">
    <property type="entry name" value="FAD/NAD(P)-binding domain"/>
    <property type="match status" value="1"/>
</dbReference>
<name>A0A0U4WPJ5_9PSED</name>
<evidence type="ECO:0000313" key="4">
    <source>
        <dbReference type="Proteomes" id="UP000064137"/>
    </source>
</evidence>
<protein>
    <submittedName>
        <fullName evidence="3">FAD-dependent oxidoreductase</fullName>
    </submittedName>
</protein>
<dbReference type="InterPro" id="IPR006076">
    <property type="entry name" value="FAD-dep_OxRdtase"/>
</dbReference>
<dbReference type="GO" id="GO:0016491">
    <property type="term" value="F:oxidoreductase activity"/>
    <property type="evidence" value="ECO:0007669"/>
    <property type="project" value="UniProtKB-KW"/>
</dbReference>
<dbReference type="Proteomes" id="UP000064137">
    <property type="component" value="Chromosome"/>
</dbReference>
<dbReference type="PANTHER" id="PTHR13847:SF281">
    <property type="entry name" value="FAD DEPENDENT OXIDOREDUCTASE DOMAIN-CONTAINING PROTEIN"/>
    <property type="match status" value="1"/>
</dbReference>
<organism evidence="3 4">
    <name type="scientific">Pseudomonas oryzihabitans</name>
    <dbReference type="NCBI Taxonomy" id="47885"/>
    <lineage>
        <taxon>Bacteria</taxon>
        <taxon>Pseudomonadati</taxon>
        <taxon>Pseudomonadota</taxon>
        <taxon>Gammaproteobacteria</taxon>
        <taxon>Pseudomonadales</taxon>
        <taxon>Pseudomonadaceae</taxon>
        <taxon>Pseudomonas</taxon>
    </lineage>
</organism>
<dbReference type="OrthoDB" id="311718at2"/>
<dbReference type="KEGG" id="por:APT59_10545"/>
<dbReference type="SUPFAM" id="SSF51905">
    <property type="entry name" value="FAD/NAD(P)-binding domain"/>
    <property type="match status" value="1"/>
</dbReference>
<keyword evidence="1" id="KW-0560">Oxidoreductase</keyword>
<dbReference type="GO" id="GO:0005737">
    <property type="term" value="C:cytoplasm"/>
    <property type="evidence" value="ECO:0007669"/>
    <property type="project" value="TreeGrafter"/>
</dbReference>
<dbReference type="Gene3D" id="3.30.9.10">
    <property type="entry name" value="D-Amino Acid Oxidase, subunit A, domain 2"/>
    <property type="match status" value="1"/>
</dbReference>
<dbReference type="InterPro" id="IPR036188">
    <property type="entry name" value="FAD/NAD-bd_sf"/>
</dbReference>